<gene>
    <name evidence="5" type="ORF">METSCH_F00940</name>
</gene>
<dbReference type="InterPro" id="IPR016024">
    <property type="entry name" value="ARM-type_fold"/>
</dbReference>
<sequence>MLVRFEEVANRVEQLYSSSDPTVVHEHQTILHNIQKSPEGYEVGIYLLSLNSTTCQYFGALTLTVVLNLPDLDSPKCQRLVSDVLSHIRILALDPENISKSLFVIRKLMSNISLAYLKYHKTFSNPILSFAQILTPNPSMSIGAQDFTSLVTKLSPSQLTLMLIFFSVLIEDISKSNDFRTAIHTAVRENLYPHFLTTYQYLTYLWSLQQMLQELDSQALLTLHSWMLYIPNINGDARYDEVSDLVKFLSLHFENVTARQETDSLDSIAKTLTTFNEILELNPNLLSHEEKQALYATVLGPWGTSFVDEVVLNHKEDYEEEITAFVDLVLTILQLNLIRLSKSILDTSTQSILGLAIRLTAAEGVPFVDESISERMLIFWEEFASVYQDSEDVFDVLFETQSDPNFQTAFEGEKRRIFDTVASIYWRKLHLPELQMYEQIRSEFNAYRLNVADFFLVVYSLLKSDFYRLMSESLIEASADLNSRTVLDVEATMYILYKINDDTVYFESQALLLAPFASQIFESGLLSKFKTFKADDSTNSTMLATLVQFCSSNVFYFKTDNGSKHLGDVLEIVFPLVLSNEHTALALLASKTAMRICEECSKCLISFLPDLESIVIGMLNNPEIDSLIRLRMFNAFSVIARSIRDVQEHGKILSGMVSAIANAASLAIRSSDLSENLLEKQEDYLSSLLSCLVNIAKGSSLSDDEIDEMLEQDQIAYREFWLKDPFGVKHIVLSIVQEFSLSDSKLAQNTIFVEKCALILKAGLGERLGGGFDVGNDAIIQFLMSLMEVTSNPNAVPLIFGLAECLVSTEYQNLDPTLVQQLVQSLFTNKLSFLKTDPDMIKSAIDLFSKLLECKPSLIVHTDIFSTTVLQFAVEGLAANELFVVKSILRFWASILSLRRGTSDDHAECQRIFTELNVIPIVTSRLVSSFVGAARSNLEYYYMIFRGMIGKFPVQFKNSLLNTLNDETLVRKIGIKELDLFVHKLMVTRGRRTANDVLKLFWLAANGFVEYNTQKI</sequence>
<dbReference type="Proteomes" id="UP000292447">
    <property type="component" value="Chromosome VI"/>
</dbReference>
<reference evidence="6" key="1">
    <citation type="submission" date="2019-03" db="EMBL/GenBank/DDBJ databases">
        <title>Snf2 controls pulcherriminic acid biosynthesis and connects pigmentation and antifungal activity of the yeast Metschnikowia pulcherrima.</title>
        <authorList>
            <person name="Gore-Lloyd D."/>
            <person name="Sumann I."/>
            <person name="Brachmann A.O."/>
            <person name="Schneeberger K."/>
            <person name="Ortiz-Merino R.A."/>
            <person name="Moreno-Beltran M."/>
            <person name="Schlaefli M."/>
            <person name="Kirner P."/>
            <person name="Santos Kron A."/>
            <person name="Wolfe K.H."/>
            <person name="Piel J."/>
            <person name="Ahrens C.H."/>
            <person name="Henk D."/>
            <person name="Freimoser F.M."/>
        </authorList>
    </citation>
    <scope>NUCLEOTIDE SEQUENCE [LARGE SCALE GENOMIC DNA]</scope>
    <source>
        <strain evidence="6">APC 1.2</strain>
    </source>
</reference>
<dbReference type="SUPFAM" id="SSF48371">
    <property type="entry name" value="ARM repeat"/>
    <property type="match status" value="1"/>
</dbReference>
<evidence type="ECO:0000256" key="2">
    <source>
        <dbReference type="ARBA" id="ARBA00007991"/>
    </source>
</evidence>
<dbReference type="GO" id="GO:0006606">
    <property type="term" value="P:protein import into nucleus"/>
    <property type="evidence" value="ECO:0007669"/>
    <property type="project" value="TreeGrafter"/>
</dbReference>
<dbReference type="PANTHER" id="PTHR12363:SF33">
    <property type="entry name" value="IMPORTIN-13"/>
    <property type="match status" value="1"/>
</dbReference>
<comment type="subcellular location">
    <subcellularLocation>
        <location evidence="1">Nucleus</location>
    </subcellularLocation>
</comment>
<keyword evidence="3" id="KW-0813">Transport</keyword>
<keyword evidence="4" id="KW-0539">Nucleus</keyword>
<comment type="similarity">
    <text evidence="2">Belongs to the importin beta family.</text>
</comment>
<evidence type="ECO:0000256" key="3">
    <source>
        <dbReference type="ARBA" id="ARBA00022448"/>
    </source>
</evidence>
<evidence type="ECO:0000313" key="6">
    <source>
        <dbReference type="Proteomes" id="UP000292447"/>
    </source>
</evidence>
<protein>
    <submittedName>
        <fullName evidence="5">Uncharacterized protein</fullName>
    </submittedName>
</protein>
<dbReference type="InterPro" id="IPR051345">
    <property type="entry name" value="Importin_beta-like_NTR"/>
</dbReference>
<proteinExistence type="inferred from homology"/>
<accession>A0A4V1AEV3</accession>
<name>A0A4V1AEV3_9ASCO</name>
<evidence type="ECO:0000256" key="4">
    <source>
        <dbReference type="ARBA" id="ARBA00023242"/>
    </source>
</evidence>
<dbReference type="GO" id="GO:0005737">
    <property type="term" value="C:cytoplasm"/>
    <property type="evidence" value="ECO:0007669"/>
    <property type="project" value="TreeGrafter"/>
</dbReference>
<dbReference type="GO" id="GO:0005634">
    <property type="term" value="C:nucleus"/>
    <property type="evidence" value="ECO:0007669"/>
    <property type="project" value="UniProtKB-SubCell"/>
</dbReference>
<dbReference type="STRING" id="2163413.A0A4V1AEV3"/>
<dbReference type="Gene3D" id="1.25.10.10">
    <property type="entry name" value="Leucine-rich Repeat Variant"/>
    <property type="match status" value="1"/>
</dbReference>
<dbReference type="EMBL" id="CP034461">
    <property type="protein sequence ID" value="QBM90513.1"/>
    <property type="molecule type" value="Genomic_DNA"/>
</dbReference>
<dbReference type="PANTHER" id="PTHR12363">
    <property type="entry name" value="TRANSPORTIN 3 AND IMPORTIN 13"/>
    <property type="match status" value="1"/>
</dbReference>
<evidence type="ECO:0000256" key="1">
    <source>
        <dbReference type="ARBA" id="ARBA00004123"/>
    </source>
</evidence>
<dbReference type="AlphaFoldDB" id="A0A4V1AEV3"/>
<dbReference type="InterPro" id="IPR011989">
    <property type="entry name" value="ARM-like"/>
</dbReference>
<organism evidence="5 6">
    <name type="scientific">Metschnikowia aff. pulcherrima</name>
    <dbReference type="NCBI Taxonomy" id="2163413"/>
    <lineage>
        <taxon>Eukaryota</taxon>
        <taxon>Fungi</taxon>
        <taxon>Dikarya</taxon>
        <taxon>Ascomycota</taxon>
        <taxon>Saccharomycotina</taxon>
        <taxon>Pichiomycetes</taxon>
        <taxon>Metschnikowiaceae</taxon>
        <taxon>Metschnikowia</taxon>
    </lineage>
</organism>
<evidence type="ECO:0000313" key="5">
    <source>
        <dbReference type="EMBL" id="QBM90513.1"/>
    </source>
</evidence>
<keyword evidence="6" id="KW-1185">Reference proteome</keyword>